<proteinExistence type="predicted"/>
<accession>A0ABD3AFB1</accession>
<dbReference type="PANTHER" id="PTHR47818">
    <property type="entry name" value="RNI-LIKE SUPERFAMILY PROTEIN"/>
    <property type="match status" value="1"/>
</dbReference>
<organism evidence="1 2">
    <name type="scientific">Cinchona calisaya</name>
    <dbReference type="NCBI Taxonomy" id="153742"/>
    <lineage>
        <taxon>Eukaryota</taxon>
        <taxon>Viridiplantae</taxon>
        <taxon>Streptophyta</taxon>
        <taxon>Embryophyta</taxon>
        <taxon>Tracheophyta</taxon>
        <taxon>Spermatophyta</taxon>
        <taxon>Magnoliopsida</taxon>
        <taxon>eudicotyledons</taxon>
        <taxon>Gunneridae</taxon>
        <taxon>Pentapetalae</taxon>
        <taxon>asterids</taxon>
        <taxon>lamiids</taxon>
        <taxon>Gentianales</taxon>
        <taxon>Rubiaceae</taxon>
        <taxon>Cinchonoideae</taxon>
        <taxon>Cinchoneae</taxon>
        <taxon>Cinchona</taxon>
    </lineage>
</organism>
<reference evidence="1 2" key="1">
    <citation type="submission" date="2024-11" db="EMBL/GenBank/DDBJ databases">
        <title>A near-complete genome assembly of Cinchona calisaya.</title>
        <authorList>
            <person name="Lian D.C."/>
            <person name="Zhao X.W."/>
            <person name="Wei L."/>
        </authorList>
    </citation>
    <scope>NUCLEOTIDE SEQUENCE [LARGE SCALE GENOMIC DNA]</scope>
    <source>
        <tissue evidence="1">Nenye</tissue>
    </source>
</reference>
<sequence length="625" mass="70117">MAEAQESPSLVFLCLNTIADQLLLGDYDDDYVQDIYQLPSELFDSLLPLLTPLALHNLHQSMPLNKCDDCGPLNDKSGTHRKRKRWMNFETAWKMLYETRWPDCDSQSHPTNWLEKRNEAKDEITDEWMQMYWERHLQSCLDAAAEIALLPSFYGSIGVIEIPAALLNYMGYRGCMSKSTCDYSKFSYHCKYFGSYARFLRLPSALCVPEICDLLRISKLESLEIQWIKSKENVDGLCGLLKQNRETLKSIELIHCKFSTSFINDICDSLWIKRLNTHGIQHFAIKTSSFDGSNYYSLPAGLATFLSSGRSLSSLSLCDDHLHQHFVKMVLNILLDTPSSIEALDLSENNITGWLSRFQWSTKGKQLSSGIGKSLQSLRVLNLRNTNLLTEDADCLKFALLNMPKLETLDLSDNPIEDEGIKSMISYFTEMSERPFALIDLKLGNCQLTCEGVSQLLGSLSTWKKPLSSLSVRENDLGSKMGALLGKYLCRGVQSLDIDDIGLGPSGFRGAQEEITGDLKLVYINISKNRGEVETAKFLSKLISCAPGLVAIDAQYTFMPEESFSIICSTLKAMKGKLEHLDLTGNLSCERFADTSVLAELQISGKCNIKINSSHAQAAPYDDDP</sequence>
<dbReference type="Pfam" id="PF13516">
    <property type="entry name" value="LRR_6"/>
    <property type="match status" value="1"/>
</dbReference>
<gene>
    <name evidence="1" type="ORF">ACH5RR_009656</name>
</gene>
<dbReference type="SMART" id="SM00368">
    <property type="entry name" value="LRR_RI"/>
    <property type="match status" value="3"/>
</dbReference>
<comment type="caution">
    <text evidence="1">The sequence shown here is derived from an EMBL/GenBank/DDBJ whole genome shotgun (WGS) entry which is preliminary data.</text>
</comment>
<dbReference type="AlphaFoldDB" id="A0ABD3AFB1"/>
<keyword evidence="2" id="KW-1185">Reference proteome</keyword>
<protein>
    <submittedName>
        <fullName evidence="1">Uncharacterized protein</fullName>
    </submittedName>
</protein>
<dbReference type="EMBL" id="JBJUIK010000004">
    <property type="protein sequence ID" value="KAL3530334.1"/>
    <property type="molecule type" value="Genomic_DNA"/>
</dbReference>
<dbReference type="SUPFAM" id="SSF52047">
    <property type="entry name" value="RNI-like"/>
    <property type="match status" value="1"/>
</dbReference>
<dbReference type="Gene3D" id="3.80.10.10">
    <property type="entry name" value="Ribonuclease Inhibitor"/>
    <property type="match status" value="1"/>
</dbReference>
<dbReference type="InterPro" id="IPR001611">
    <property type="entry name" value="Leu-rich_rpt"/>
</dbReference>
<evidence type="ECO:0000313" key="1">
    <source>
        <dbReference type="EMBL" id="KAL3530334.1"/>
    </source>
</evidence>
<dbReference type="PANTHER" id="PTHR47818:SF2">
    <property type="entry name" value="F-BOX DOMAIN-CONTAINING PROTEIN"/>
    <property type="match status" value="1"/>
</dbReference>
<dbReference type="Proteomes" id="UP001630127">
    <property type="component" value="Unassembled WGS sequence"/>
</dbReference>
<evidence type="ECO:0000313" key="2">
    <source>
        <dbReference type="Proteomes" id="UP001630127"/>
    </source>
</evidence>
<name>A0ABD3AFB1_9GENT</name>
<dbReference type="InterPro" id="IPR032675">
    <property type="entry name" value="LRR_dom_sf"/>
</dbReference>
<dbReference type="PROSITE" id="PS51450">
    <property type="entry name" value="LRR"/>
    <property type="match status" value="1"/>
</dbReference>